<comment type="similarity">
    <text evidence="1">Belongs to the short-chain dehydrogenases/reductases (SDR) family.</text>
</comment>
<evidence type="ECO:0000256" key="3">
    <source>
        <dbReference type="ARBA" id="ARBA00023002"/>
    </source>
</evidence>
<protein>
    <submittedName>
        <fullName evidence="4">Retinol dehydrogenase</fullName>
    </submittedName>
</protein>
<reference evidence="4" key="1">
    <citation type="journal article" date="2021" name="Nat. Commun.">
        <title>Genetic determinants of endophytism in the Arabidopsis root mycobiome.</title>
        <authorList>
            <person name="Mesny F."/>
            <person name="Miyauchi S."/>
            <person name="Thiergart T."/>
            <person name="Pickel B."/>
            <person name="Atanasova L."/>
            <person name="Karlsson M."/>
            <person name="Huettel B."/>
            <person name="Barry K.W."/>
            <person name="Haridas S."/>
            <person name="Chen C."/>
            <person name="Bauer D."/>
            <person name="Andreopoulos W."/>
            <person name="Pangilinan J."/>
            <person name="LaButti K."/>
            <person name="Riley R."/>
            <person name="Lipzen A."/>
            <person name="Clum A."/>
            <person name="Drula E."/>
            <person name="Henrissat B."/>
            <person name="Kohler A."/>
            <person name="Grigoriev I.V."/>
            <person name="Martin F.M."/>
            <person name="Hacquard S."/>
        </authorList>
    </citation>
    <scope>NUCLEOTIDE SEQUENCE</scope>
    <source>
        <strain evidence="4">MPI-CAGE-AT-0021</strain>
    </source>
</reference>
<accession>A0A9P9EXB2</accession>
<dbReference type="PANTHER" id="PTHR24320:SF282">
    <property type="entry name" value="WW DOMAIN-CONTAINING OXIDOREDUCTASE"/>
    <property type="match status" value="1"/>
</dbReference>
<gene>
    <name evidence="4" type="ORF">B0J13DRAFT_621919</name>
</gene>
<evidence type="ECO:0000313" key="5">
    <source>
        <dbReference type="Proteomes" id="UP000717696"/>
    </source>
</evidence>
<keyword evidence="5" id="KW-1185">Reference proteome</keyword>
<dbReference type="Pfam" id="PF00106">
    <property type="entry name" value="adh_short"/>
    <property type="match status" value="1"/>
</dbReference>
<dbReference type="InterPro" id="IPR002347">
    <property type="entry name" value="SDR_fam"/>
</dbReference>
<dbReference type="InterPro" id="IPR036291">
    <property type="entry name" value="NAD(P)-bd_dom_sf"/>
</dbReference>
<proteinExistence type="inferred from homology"/>
<organism evidence="4 5">
    <name type="scientific">Dactylonectria estremocensis</name>
    <dbReference type="NCBI Taxonomy" id="1079267"/>
    <lineage>
        <taxon>Eukaryota</taxon>
        <taxon>Fungi</taxon>
        <taxon>Dikarya</taxon>
        <taxon>Ascomycota</taxon>
        <taxon>Pezizomycotina</taxon>
        <taxon>Sordariomycetes</taxon>
        <taxon>Hypocreomycetidae</taxon>
        <taxon>Hypocreales</taxon>
        <taxon>Nectriaceae</taxon>
        <taxon>Dactylonectria</taxon>
    </lineage>
</organism>
<dbReference type="Proteomes" id="UP000717696">
    <property type="component" value="Unassembled WGS sequence"/>
</dbReference>
<dbReference type="EMBL" id="JAGMUU010000008">
    <property type="protein sequence ID" value="KAH7146994.1"/>
    <property type="molecule type" value="Genomic_DNA"/>
</dbReference>
<evidence type="ECO:0000256" key="1">
    <source>
        <dbReference type="ARBA" id="ARBA00006484"/>
    </source>
</evidence>
<dbReference type="Gene3D" id="3.40.50.720">
    <property type="entry name" value="NAD(P)-binding Rossmann-like Domain"/>
    <property type="match status" value="1"/>
</dbReference>
<dbReference type="SUPFAM" id="SSF51735">
    <property type="entry name" value="NAD(P)-binding Rossmann-fold domains"/>
    <property type="match status" value="1"/>
</dbReference>
<dbReference type="PRINTS" id="PR00081">
    <property type="entry name" value="GDHRDH"/>
</dbReference>
<dbReference type="PANTHER" id="PTHR24320">
    <property type="entry name" value="RETINOL DEHYDROGENASE"/>
    <property type="match status" value="1"/>
</dbReference>
<dbReference type="OrthoDB" id="191139at2759"/>
<dbReference type="AlphaFoldDB" id="A0A9P9EXB2"/>
<comment type="caution">
    <text evidence="4">The sequence shown here is derived from an EMBL/GenBank/DDBJ whole genome shotgun (WGS) entry which is preliminary data.</text>
</comment>
<evidence type="ECO:0000313" key="4">
    <source>
        <dbReference type="EMBL" id="KAH7146994.1"/>
    </source>
</evidence>
<keyword evidence="3" id="KW-0560">Oxidoreductase</keyword>
<evidence type="ECO:0000256" key="2">
    <source>
        <dbReference type="ARBA" id="ARBA00022857"/>
    </source>
</evidence>
<name>A0A9P9EXB2_9HYPO</name>
<sequence>MPIFNPNKDIPDLSGKVILVTGGNIGLGKETILQLSKHNPAQIFLAARTKSKALAAIEDIRKAVPDAAPITYLSLDLTSFDSIKKAVVNFHAHSQQLHILINNAGIMAVPPGKTKDGYEIQFGTNHVGHALLTKLLLPTLKKTAAATTPPQDVRIITVASKAEGWGSFPSPSEFDMLKTDMASISTFARYGISKSANILYANALPRYHPEIRSISVHPGSVNTNITSGISASYPILKPFLRVLGFFGNILATPVSTGAKNQLWAAVSPEAKSGEFYHPVGVAGKGSNNSRDQGHQEDIWKWTEKELEGYG</sequence>
<dbReference type="GO" id="GO:0016491">
    <property type="term" value="F:oxidoreductase activity"/>
    <property type="evidence" value="ECO:0007669"/>
    <property type="project" value="UniProtKB-KW"/>
</dbReference>
<keyword evidence="2" id="KW-0521">NADP</keyword>